<reference evidence="5 6" key="1">
    <citation type="submission" date="2018-11" db="EMBL/GenBank/DDBJ databases">
        <title>Genomes From Bacteria Associated with the Canine Oral Cavity: a Test Case for Automated Genome-Based Taxonomic Assignment.</title>
        <authorList>
            <person name="Coil D.A."/>
            <person name="Jospin G."/>
            <person name="Darling A.E."/>
            <person name="Wallis C."/>
            <person name="Davis I.J."/>
            <person name="Harris S."/>
            <person name="Eisen J.A."/>
            <person name="Holcombe L.J."/>
            <person name="O'Flynn C."/>
        </authorList>
    </citation>
    <scope>NUCLEOTIDE SEQUENCE [LARGE SCALE GENOMIC DNA]</scope>
    <source>
        <strain evidence="5 6">OH2617_COT-023</strain>
    </source>
</reference>
<dbReference type="EMBL" id="RQYS01000124">
    <property type="protein sequence ID" value="RRD56176.1"/>
    <property type="molecule type" value="Genomic_DNA"/>
</dbReference>
<evidence type="ECO:0000256" key="3">
    <source>
        <dbReference type="SAM" id="SignalP"/>
    </source>
</evidence>
<dbReference type="PANTHER" id="PTHR47566">
    <property type="match status" value="1"/>
</dbReference>
<keyword evidence="2" id="KW-0677">Repeat</keyword>
<dbReference type="Proteomes" id="UP000278609">
    <property type="component" value="Unassembled WGS sequence"/>
</dbReference>
<dbReference type="InterPro" id="IPR025875">
    <property type="entry name" value="Leu-rich_rpt_4"/>
</dbReference>
<proteinExistence type="predicted"/>
<dbReference type="InterPro" id="IPR052574">
    <property type="entry name" value="CDIRP"/>
</dbReference>
<dbReference type="PANTHER" id="PTHR47566:SF1">
    <property type="entry name" value="PROTEIN NUD1"/>
    <property type="match status" value="1"/>
</dbReference>
<protein>
    <recommendedName>
        <fullName evidence="4">BACON domain-containing protein</fullName>
    </recommendedName>
</protein>
<dbReference type="CDD" id="cd14948">
    <property type="entry name" value="BACON"/>
    <property type="match status" value="2"/>
</dbReference>
<dbReference type="AlphaFoldDB" id="A0A3P1XD57"/>
<dbReference type="SUPFAM" id="SSF52058">
    <property type="entry name" value="L domain-like"/>
    <property type="match status" value="1"/>
</dbReference>
<organism evidence="5 6">
    <name type="scientific">Tannerella forsythia</name>
    <name type="common">Bacteroides forsythus</name>
    <dbReference type="NCBI Taxonomy" id="28112"/>
    <lineage>
        <taxon>Bacteria</taxon>
        <taxon>Pseudomonadati</taxon>
        <taxon>Bacteroidota</taxon>
        <taxon>Bacteroidia</taxon>
        <taxon>Bacteroidales</taxon>
        <taxon>Tannerellaceae</taxon>
        <taxon>Tannerella</taxon>
    </lineage>
</organism>
<dbReference type="InterPro" id="IPR024361">
    <property type="entry name" value="BACON"/>
</dbReference>
<dbReference type="InterPro" id="IPR013783">
    <property type="entry name" value="Ig-like_fold"/>
</dbReference>
<evidence type="ECO:0000313" key="6">
    <source>
        <dbReference type="Proteomes" id="UP000278609"/>
    </source>
</evidence>
<evidence type="ECO:0000313" key="5">
    <source>
        <dbReference type="EMBL" id="RRD56176.1"/>
    </source>
</evidence>
<dbReference type="Pfam" id="PF13004">
    <property type="entry name" value="BACON"/>
    <property type="match status" value="2"/>
</dbReference>
<accession>A0A3P1XD57</accession>
<dbReference type="RefSeq" id="WP_185711583.1">
    <property type="nucleotide sequence ID" value="NZ_RQYS01000124.1"/>
</dbReference>
<gene>
    <name evidence="5" type="ORF">EII40_13960</name>
</gene>
<dbReference type="Gene3D" id="3.80.10.10">
    <property type="entry name" value="Ribonuclease Inhibitor"/>
    <property type="match status" value="1"/>
</dbReference>
<feature type="chain" id="PRO_5018010032" description="BACON domain-containing protein" evidence="3">
    <location>
        <begin position="23"/>
        <end position="610"/>
    </location>
</feature>
<feature type="domain" description="BACON" evidence="4">
    <location>
        <begin position="416"/>
        <end position="471"/>
    </location>
</feature>
<dbReference type="Gene3D" id="2.60.40.10">
    <property type="entry name" value="Immunoglobulins"/>
    <property type="match status" value="2"/>
</dbReference>
<evidence type="ECO:0000256" key="2">
    <source>
        <dbReference type="ARBA" id="ARBA00022737"/>
    </source>
</evidence>
<keyword evidence="3" id="KW-0732">Signal</keyword>
<feature type="signal peptide" evidence="3">
    <location>
        <begin position="1"/>
        <end position="22"/>
    </location>
</feature>
<dbReference type="GO" id="GO:0035591">
    <property type="term" value="F:signaling adaptor activity"/>
    <property type="evidence" value="ECO:0007669"/>
    <property type="project" value="TreeGrafter"/>
</dbReference>
<evidence type="ECO:0000259" key="4">
    <source>
        <dbReference type="Pfam" id="PF13004"/>
    </source>
</evidence>
<dbReference type="Pfam" id="PF12799">
    <property type="entry name" value="LRR_4"/>
    <property type="match status" value="1"/>
</dbReference>
<keyword evidence="1" id="KW-0433">Leucine-rich repeat</keyword>
<name>A0A3P1XD57_TANFO</name>
<evidence type="ECO:0000256" key="1">
    <source>
        <dbReference type="ARBA" id="ARBA00022614"/>
    </source>
</evidence>
<feature type="domain" description="BACON" evidence="4">
    <location>
        <begin position="504"/>
        <end position="560"/>
    </location>
</feature>
<comment type="caution">
    <text evidence="5">The sequence shown here is derived from an EMBL/GenBank/DDBJ whole genome shotgun (WGS) entry which is preliminary data.</text>
</comment>
<dbReference type="InterPro" id="IPR032675">
    <property type="entry name" value="LRR_dom_sf"/>
</dbReference>
<feature type="non-terminal residue" evidence="5">
    <location>
        <position position="610"/>
    </location>
</feature>
<sequence>MNQVKQLSIWIIALWMAMAAGAATVQAQSVNMSRYITLTVQSGQPINLIFAAEAASTPVRIVSGANTTDIIVGSTKTNQTFTSDGTTMTVYGDIISFDCATNETNLTAIDLVHNTLLKELFCYRNALTVLDVTSCTQLKILQCSANRLTTLDVSTCTQLESLGCGKNQLTSLNISGCGQLSELRVSENLLSRLDISTCTRLKELWCTNNQFTTLDVSACTQLKELYCNSNLLTDIDLRACNQLKKFACFNNQLTSLDVSVCNHLEVLGCDNNQLTSLDVSANTQLKSLYCAGNRLSDLDISSNPQLTELRYDNNTLSISSLNRIYCSLPNRTGLTPHGKIYPAWNGTDPGHAAVLASSGSIAAAKNWKLIYGADDSDIPTTGMETCGSSSITLSPATLTFVAAGEMKPITVTASGAWTAVSNQPWLTLSAGSGTGNGSVDATAAAYTGTTPRTAKVTFTAGSITREVNVTQQAGTASATLTVTPATLDFTFAGETKPVTVTASEAWTAQCDAPWITLSALSGTGNGTITVTAPAYEYEWPRTAKIFFVSGALKDTVTVTQHPKPGPKFLALDYTELTLPVGASQRLVVTAYPKDADINRGVKWYSLNDDI</sequence>